<feature type="region of interest" description="Disordered" evidence="7">
    <location>
        <begin position="1"/>
        <end position="79"/>
    </location>
</feature>
<dbReference type="PANTHER" id="PTHR43829:SF24">
    <property type="entry name" value="MIP AQUAPORIN (EUROFUNG)"/>
    <property type="match status" value="1"/>
</dbReference>
<dbReference type="GO" id="GO:0005886">
    <property type="term" value="C:plasma membrane"/>
    <property type="evidence" value="ECO:0007669"/>
    <property type="project" value="TreeGrafter"/>
</dbReference>
<dbReference type="GO" id="GO:0015250">
    <property type="term" value="F:water channel activity"/>
    <property type="evidence" value="ECO:0007669"/>
    <property type="project" value="TreeGrafter"/>
</dbReference>
<sequence length="613" mass="67686">MDAEDGDLSRPRATSGAARIASPTGSSQFRDEAVSPRGRTSDARRPSEMNDDDDGLRRRSRGSIIPSLAPRTTLAARTQGKFTMAGPEETPQLRMAQEPFVQPGYGELNPSYEQPANAKPVWSLAKPLPRVVRPGMVPTRDELIQQRQNAQLPLENSQRYGLDVDPTDLEEGRIEKNADPRKMAAQVEDARLQREQAFMNKILSGDTTSMRQGSRQGSRMSRTSSTRIRRPSRWNNNDQDALSAVEEGGSSVTTEDAPGRNDYFGDDMRPIPEQQEPPLVDDMIEDKLEIPVLDESTHPEDLHPLVQELVEDEIHNNHTTWSVYRTHHREALAEALGAFVQLTIGFCADLSVTIADDGNPNTTAWSWGFATMIGIYISGGVSGAHLNPAITIMLWFYRGFPKSKMPEYFAAQFMGAFCAALAAYGLYYESIQHWLSSNPDTGIVTSFVTSQREAWIGAGTAFGNEFLGTAFLACTVLALGDDQNAPPGAGMNSLIVGLVITCFSMVFAYQTGAAFNPSRDFGPRLALLALGYPSELFLNAYWFYGPWVGAISGAFGGAFLYDFFIFTGGESPVNYPWERTERAIRKSRMKWARRLHLAKKEKVENTDNGPVGV</sequence>
<dbReference type="AlphaFoldDB" id="A0AAD6CN91"/>
<feature type="compositionally biased region" description="Low complexity" evidence="7">
    <location>
        <begin position="209"/>
        <end position="226"/>
    </location>
</feature>
<dbReference type="InterPro" id="IPR000425">
    <property type="entry name" value="MIP"/>
</dbReference>
<comment type="caution">
    <text evidence="9">The sequence shown here is derived from an EMBL/GenBank/DDBJ whole genome shotgun (WGS) entry which is preliminary data.</text>
</comment>
<keyword evidence="4 8" id="KW-0812">Transmembrane</keyword>
<evidence type="ECO:0000256" key="1">
    <source>
        <dbReference type="ARBA" id="ARBA00004141"/>
    </source>
</evidence>
<feature type="transmembrane region" description="Helical" evidence="8">
    <location>
        <begin position="408"/>
        <end position="427"/>
    </location>
</feature>
<dbReference type="Proteomes" id="UP001220324">
    <property type="component" value="Unassembled WGS sequence"/>
</dbReference>
<comment type="subcellular location">
    <subcellularLocation>
        <location evidence="1">Membrane</location>
        <topology evidence="1">Multi-pass membrane protein</topology>
    </subcellularLocation>
</comment>
<dbReference type="PANTHER" id="PTHR43829">
    <property type="entry name" value="AQUAPORIN OR AQUAGLYCEROPORIN RELATED"/>
    <property type="match status" value="1"/>
</dbReference>
<dbReference type="EMBL" id="JAQIZZ010000008">
    <property type="protein sequence ID" value="KAJ5525765.1"/>
    <property type="molecule type" value="Genomic_DNA"/>
</dbReference>
<dbReference type="Pfam" id="PF00230">
    <property type="entry name" value="MIP"/>
    <property type="match status" value="1"/>
</dbReference>
<dbReference type="SUPFAM" id="SSF81338">
    <property type="entry name" value="Aquaporin-like"/>
    <property type="match status" value="1"/>
</dbReference>
<feature type="transmembrane region" description="Helical" evidence="8">
    <location>
        <begin position="491"/>
        <end position="509"/>
    </location>
</feature>
<evidence type="ECO:0000256" key="5">
    <source>
        <dbReference type="ARBA" id="ARBA00022989"/>
    </source>
</evidence>
<dbReference type="PRINTS" id="PR00783">
    <property type="entry name" value="MINTRINSICP"/>
</dbReference>
<organism evidence="9 10">
    <name type="scientific">Penicillium frequentans</name>
    <dbReference type="NCBI Taxonomy" id="3151616"/>
    <lineage>
        <taxon>Eukaryota</taxon>
        <taxon>Fungi</taxon>
        <taxon>Dikarya</taxon>
        <taxon>Ascomycota</taxon>
        <taxon>Pezizomycotina</taxon>
        <taxon>Eurotiomycetes</taxon>
        <taxon>Eurotiomycetidae</taxon>
        <taxon>Eurotiales</taxon>
        <taxon>Aspergillaceae</taxon>
        <taxon>Penicillium</taxon>
    </lineage>
</organism>
<evidence type="ECO:0000256" key="6">
    <source>
        <dbReference type="ARBA" id="ARBA00023136"/>
    </source>
</evidence>
<reference evidence="9 10" key="1">
    <citation type="journal article" date="2023" name="IMA Fungus">
        <title>Comparative genomic study of the Penicillium genus elucidates a diverse pangenome and 15 lateral gene transfer events.</title>
        <authorList>
            <person name="Petersen C."/>
            <person name="Sorensen T."/>
            <person name="Nielsen M.R."/>
            <person name="Sondergaard T.E."/>
            <person name="Sorensen J.L."/>
            <person name="Fitzpatrick D.A."/>
            <person name="Frisvad J.C."/>
            <person name="Nielsen K.L."/>
        </authorList>
    </citation>
    <scope>NUCLEOTIDE SEQUENCE [LARGE SCALE GENOMIC DNA]</scope>
    <source>
        <strain evidence="9 10">IBT 35679</strain>
    </source>
</reference>
<evidence type="ECO:0000313" key="10">
    <source>
        <dbReference type="Proteomes" id="UP001220324"/>
    </source>
</evidence>
<dbReference type="InterPro" id="IPR050363">
    <property type="entry name" value="MIP/Aquaporin"/>
</dbReference>
<keyword evidence="10" id="KW-1185">Reference proteome</keyword>
<dbReference type="CDD" id="cd00333">
    <property type="entry name" value="MIP"/>
    <property type="match status" value="1"/>
</dbReference>
<dbReference type="InterPro" id="IPR023271">
    <property type="entry name" value="Aquaporin-like"/>
</dbReference>
<evidence type="ECO:0000256" key="3">
    <source>
        <dbReference type="ARBA" id="ARBA00022448"/>
    </source>
</evidence>
<protein>
    <submittedName>
        <fullName evidence="9">MIP transporter</fullName>
    </submittedName>
</protein>
<keyword evidence="3" id="KW-0813">Transport</keyword>
<evidence type="ECO:0000256" key="7">
    <source>
        <dbReference type="SAM" id="MobiDB-lite"/>
    </source>
</evidence>
<name>A0AAD6CN91_9EURO</name>
<feature type="region of interest" description="Disordered" evidence="7">
    <location>
        <begin position="203"/>
        <end position="270"/>
    </location>
</feature>
<evidence type="ECO:0000256" key="8">
    <source>
        <dbReference type="SAM" id="Phobius"/>
    </source>
</evidence>
<feature type="transmembrane region" description="Helical" evidence="8">
    <location>
        <begin position="541"/>
        <end position="561"/>
    </location>
</feature>
<keyword evidence="6 8" id="KW-0472">Membrane</keyword>
<feature type="transmembrane region" description="Helical" evidence="8">
    <location>
        <begin position="454"/>
        <end position="479"/>
    </location>
</feature>
<evidence type="ECO:0000313" key="9">
    <source>
        <dbReference type="EMBL" id="KAJ5525765.1"/>
    </source>
</evidence>
<feature type="transmembrane region" description="Helical" evidence="8">
    <location>
        <begin position="367"/>
        <end position="396"/>
    </location>
</feature>
<evidence type="ECO:0000256" key="4">
    <source>
        <dbReference type="ARBA" id="ARBA00022692"/>
    </source>
</evidence>
<dbReference type="GO" id="GO:0015254">
    <property type="term" value="F:glycerol channel activity"/>
    <property type="evidence" value="ECO:0007669"/>
    <property type="project" value="TreeGrafter"/>
</dbReference>
<proteinExistence type="inferred from homology"/>
<accession>A0AAD6CN91</accession>
<feature type="compositionally biased region" description="Basic and acidic residues" evidence="7">
    <location>
        <begin position="29"/>
        <end position="48"/>
    </location>
</feature>
<evidence type="ECO:0000256" key="2">
    <source>
        <dbReference type="ARBA" id="ARBA00006175"/>
    </source>
</evidence>
<comment type="similarity">
    <text evidence="2">Belongs to the MIP/aquaporin (TC 1.A.8) family.</text>
</comment>
<dbReference type="Gene3D" id="1.20.1080.10">
    <property type="entry name" value="Glycerol uptake facilitator protein"/>
    <property type="match status" value="1"/>
</dbReference>
<gene>
    <name evidence="9" type="ORF">N7494_012415</name>
</gene>
<keyword evidence="5 8" id="KW-1133">Transmembrane helix</keyword>